<dbReference type="EMBL" id="JH711583">
    <property type="protein sequence ID" value="EIW77648.1"/>
    <property type="molecule type" value="Genomic_DNA"/>
</dbReference>
<keyword evidence="4 6" id="KW-0460">Magnesium</keyword>
<dbReference type="KEGG" id="cput:CONPUDRAFT_156845"/>
<dbReference type="Gene3D" id="1.10.600.10">
    <property type="entry name" value="Farnesyl Diphosphate Synthase"/>
    <property type="match status" value="1"/>
</dbReference>
<evidence type="ECO:0000256" key="1">
    <source>
        <dbReference type="ARBA" id="ARBA00001946"/>
    </source>
</evidence>
<dbReference type="AlphaFoldDB" id="A0A5M3MEK1"/>
<dbReference type="GO" id="GO:0008299">
    <property type="term" value="P:isoprenoid biosynthetic process"/>
    <property type="evidence" value="ECO:0007669"/>
    <property type="project" value="UniProtKB-ARBA"/>
</dbReference>
<organism evidence="7 8">
    <name type="scientific">Coniophora puteana (strain RWD-64-598)</name>
    <name type="common">Brown rot fungus</name>
    <dbReference type="NCBI Taxonomy" id="741705"/>
    <lineage>
        <taxon>Eukaryota</taxon>
        <taxon>Fungi</taxon>
        <taxon>Dikarya</taxon>
        <taxon>Basidiomycota</taxon>
        <taxon>Agaricomycotina</taxon>
        <taxon>Agaricomycetes</taxon>
        <taxon>Agaricomycetidae</taxon>
        <taxon>Boletales</taxon>
        <taxon>Coniophorineae</taxon>
        <taxon>Coniophoraceae</taxon>
        <taxon>Coniophora</taxon>
    </lineage>
</organism>
<evidence type="ECO:0000256" key="6">
    <source>
        <dbReference type="RuleBase" id="RU366034"/>
    </source>
</evidence>
<keyword evidence="5 6" id="KW-0456">Lyase</keyword>
<accession>A0A5M3MEK1</accession>
<dbReference type="SUPFAM" id="SSF48576">
    <property type="entry name" value="Terpenoid synthases"/>
    <property type="match status" value="1"/>
</dbReference>
<comment type="caution">
    <text evidence="7">The sequence shown here is derived from an EMBL/GenBank/DDBJ whole genome shotgun (WGS) entry which is preliminary data.</text>
</comment>
<name>A0A5M3MEK1_CONPW</name>
<comment type="similarity">
    <text evidence="2 6">Belongs to the terpene synthase family.</text>
</comment>
<dbReference type="InterPro" id="IPR008949">
    <property type="entry name" value="Isoprenoid_synthase_dom_sf"/>
</dbReference>
<dbReference type="Pfam" id="PF19086">
    <property type="entry name" value="Terpene_syn_C_2"/>
    <property type="match status" value="1"/>
</dbReference>
<sequence>MARCYEIPDLLALCPKKVGNTISPHFDAARIGYERWVNETLPKGFAIEVDNAEMPLLAALAWPYASEKELRAILAYMTMSFMLEEMTDREPTEISTRNSEIWIKVLGDPEAGRDVLNPHPFIKLMTKSLANDLKSAINPFHWPQVLESNVAFARCVIKEAEDRELFEDKDAIRTVEAYMEYRRETIGTRPCFVLMRATRKLYLNDETLRDEVVADMENYALDAVFIANDIYSYKKELDDNGALNNIVTVMTRDPLTASLPLQARFNHAASLFHHALKRFEDARSAISLAKGKYDAKTYDMLQRYGEGLVDWIVGNIEWSIINHRYCVYDSERDRQGRVMRLSAKEAELAEENTRISVKVETVDIQTYTVAQNKVSPKTYFGIQLMLFSLASMCIFVSGIRNNDPVLTGTYLLG</sequence>
<evidence type="ECO:0000256" key="2">
    <source>
        <dbReference type="ARBA" id="ARBA00006333"/>
    </source>
</evidence>
<dbReference type="PANTHER" id="PTHR35201">
    <property type="entry name" value="TERPENE SYNTHASE"/>
    <property type="match status" value="1"/>
</dbReference>
<dbReference type="GeneID" id="19203645"/>
<evidence type="ECO:0000313" key="7">
    <source>
        <dbReference type="EMBL" id="EIW77648.1"/>
    </source>
</evidence>
<dbReference type="OrthoDB" id="6486656at2759"/>
<comment type="cofactor">
    <cofactor evidence="1 6">
        <name>Mg(2+)</name>
        <dbReference type="ChEBI" id="CHEBI:18420"/>
    </cofactor>
</comment>
<protein>
    <recommendedName>
        <fullName evidence="6">Terpene synthase</fullName>
        <ecNumber evidence="6">4.2.3.-</ecNumber>
    </recommendedName>
</protein>
<evidence type="ECO:0000256" key="3">
    <source>
        <dbReference type="ARBA" id="ARBA00022723"/>
    </source>
</evidence>
<keyword evidence="8" id="KW-1185">Reference proteome</keyword>
<dbReference type="GO" id="GO:0046872">
    <property type="term" value="F:metal ion binding"/>
    <property type="evidence" value="ECO:0007669"/>
    <property type="project" value="UniProtKB-KW"/>
</dbReference>
<proteinExistence type="inferred from homology"/>
<keyword evidence="3 6" id="KW-0479">Metal-binding</keyword>
<dbReference type="EC" id="4.2.3.-" evidence="6"/>
<dbReference type="InterPro" id="IPR034686">
    <property type="entry name" value="Terpene_cyclase-like_2"/>
</dbReference>
<evidence type="ECO:0000256" key="5">
    <source>
        <dbReference type="ARBA" id="ARBA00023239"/>
    </source>
</evidence>
<dbReference type="RefSeq" id="XP_007772031.1">
    <property type="nucleotide sequence ID" value="XM_007773841.1"/>
</dbReference>
<dbReference type="OMA" id="RETIGTR"/>
<reference evidence="8" key="1">
    <citation type="journal article" date="2012" name="Science">
        <title>The Paleozoic origin of enzymatic lignin decomposition reconstructed from 31 fungal genomes.</title>
        <authorList>
            <person name="Floudas D."/>
            <person name="Binder M."/>
            <person name="Riley R."/>
            <person name="Barry K."/>
            <person name="Blanchette R.A."/>
            <person name="Henrissat B."/>
            <person name="Martinez A.T."/>
            <person name="Otillar R."/>
            <person name="Spatafora J.W."/>
            <person name="Yadav J.S."/>
            <person name="Aerts A."/>
            <person name="Benoit I."/>
            <person name="Boyd A."/>
            <person name="Carlson A."/>
            <person name="Copeland A."/>
            <person name="Coutinho P.M."/>
            <person name="de Vries R.P."/>
            <person name="Ferreira P."/>
            <person name="Findley K."/>
            <person name="Foster B."/>
            <person name="Gaskell J."/>
            <person name="Glotzer D."/>
            <person name="Gorecki P."/>
            <person name="Heitman J."/>
            <person name="Hesse C."/>
            <person name="Hori C."/>
            <person name="Igarashi K."/>
            <person name="Jurgens J.A."/>
            <person name="Kallen N."/>
            <person name="Kersten P."/>
            <person name="Kohler A."/>
            <person name="Kuees U."/>
            <person name="Kumar T.K.A."/>
            <person name="Kuo A."/>
            <person name="LaButti K."/>
            <person name="Larrondo L.F."/>
            <person name="Lindquist E."/>
            <person name="Ling A."/>
            <person name="Lombard V."/>
            <person name="Lucas S."/>
            <person name="Lundell T."/>
            <person name="Martin R."/>
            <person name="McLaughlin D.J."/>
            <person name="Morgenstern I."/>
            <person name="Morin E."/>
            <person name="Murat C."/>
            <person name="Nagy L.G."/>
            <person name="Nolan M."/>
            <person name="Ohm R.A."/>
            <person name="Patyshakuliyeva A."/>
            <person name="Rokas A."/>
            <person name="Ruiz-Duenas F.J."/>
            <person name="Sabat G."/>
            <person name="Salamov A."/>
            <person name="Samejima M."/>
            <person name="Schmutz J."/>
            <person name="Slot J.C."/>
            <person name="St John F."/>
            <person name="Stenlid J."/>
            <person name="Sun H."/>
            <person name="Sun S."/>
            <person name="Syed K."/>
            <person name="Tsang A."/>
            <person name="Wiebenga A."/>
            <person name="Young D."/>
            <person name="Pisabarro A."/>
            <person name="Eastwood D.C."/>
            <person name="Martin F."/>
            <person name="Cullen D."/>
            <person name="Grigoriev I.V."/>
            <person name="Hibbett D.S."/>
        </authorList>
    </citation>
    <scope>NUCLEOTIDE SEQUENCE [LARGE SCALE GENOMIC DNA]</scope>
    <source>
        <strain evidence="8">RWD-64-598 SS2</strain>
    </source>
</reference>
<evidence type="ECO:0000256" key="4">
    <source>
        <dbReference type="ARBA" id="ARBA00022842"/>
    </source>
</evidence>
<gene>
    <name evidence="7" type="ORF">CONPUDRAFT_156845</name>
</gene>
<dbReference type="GO" id="GO:0010333">
    <property type="term" value="F:terpene synthase activity"/>
    <property type="evidence" value="ECO:0007669"/>
    <property type="project" value="InterPro"/>
</dbReference>
<dbReference type="Proteomes" id="UP000053558">
    <property type="component" value="Unassembled WGS sequence"/>
</dbReference>
<evidence type="ECO:0000313" key="8">
    <source>
        <dbReference type="Proteomes" id="UP000053558"/>
    </source>
</evidence>
<dbReference type="PANTHER" id="PTHR35201:SF4">
    <property type="entry name" value="BETA-PINACENE SYNTHASE-RELATED"/>
    <property type="match status" value="1"/>
</dbReference>